<evidence type="ECO:0000313" key="2">
    <source>
        <dbReference type="Proteomes" id="UP000187406"/>
    </source>
</evidence>
<reference evidence="2" key="1">
    <citation type="submission" date="2016-04" db="EMBL/GenBank/DDBJ databases">
        <title>Cephalotus genome sequencing.</title>
        <authorList>
            <person name="Fukushima K."/>
            <person name="Hasebe M."/>
            <person name="Fang X."/>
        </authorList>
    </citation>
    <scope>NUCLEOTIDE SEQUENCE [LARGE SCALE GENOMIC DNA]</scope>
    <source>
        <strain evidence="2">cv. St1</strain>
    </source>
</reference>
<dbReference type="Proteomes" id="UP000187406">
    <property type="component" value="Unassembled WGS sequence"/>
</dbReference>
<keyword evidence="2" id="KW-1185">Reference proteome</keyword>
<name>A0A1Q3D9H0_CEPFO</name>
<organism evidence="1 2">
    <name type="scientific">Cephalotus follicularis</name>
    <name type="common">Albany pitcher plant</name>
    <dbReference type="NCBI Taxonomy" id="3775"/>
    <lineage>
        <taxon>Eukaryota</taxon>
        <taxon>Viridiplantae</taxon>
        <taxon>Streptophyta</taxon>
        <taxon>Embryophyta</taxon>
        <taxon>Tracheophyta</taxon>
        <taxon>Spermatophyta</taxon>
        <taxon>Magnoliopsida</taxon>
        <taxon>eudicotyledons</taxon>
        <taxon>Gunneridae</taxon>
        <taxon>Pentapetalae</taxon>
        <taxon>rosids</taxon>
        <taxon>fabids</taxon>
        <taxon>Oxalidales</taxon>
        <taxon>Cephalotaceae</taxon>
        <taxon>Cephalotus</taxon>
    </lineage>
</organism>
<dbReference type="AlphaFoldDB" id="A0A1Q3D9H0"/>
<proteinExistence type="predicted"/>
<comment type="caution">
    <text evidence="1">The sequence shown here is derived from an EMBL/GenBank/DDBJ whole genome shotgun (WGS) entry which is preliminary data.</text>
</comment>
<sequence>MLSMLGEKHTAPTWIRRLAFKVVHFFSQAPEPSGSSSIKLTLLKDTEEEEIHEEPQRAVEAEKVEGASAIVPLNSGDFFVKSSMIDPLSDPMDHTPMCATNVLENEINAPDVQLTKGLKVEERWLLLLKKAEDKYGFIVPSILLGQCASTTGFNFLGQLLLEISTANNLNHTTSDVEDMLEAYKDLRQAFELNVP</sequence>
<accession>A0A1Q3D9H0</accession>
<evidence type="ECO:0000313" key="1">
    <source>
        <dbReference type="EMBL" id="GAV89137.1"/>
    </source>
</evidence>
<dbReference type="EMBL" id="BDDD01005273">
    <property type="protein sequence ID" value="GAV89137.1"/>
    <property type="molecule type" value="Genomic_DNA"/>
</dbReference>
<dbReference type="InParanoid" id="A0A1Q3D9H0"/>
<gene>
    <name evidence="1" type="ORF">CFOL_v3_32556</name>
</gene>
<protein>
    <submittedName>
        <fullName evidence="1">Uncharacterized protein</fullName>
    </submittedName>
</protein>